<reference evidence="1" key="1">
    <citation type="submission" date="2017-07" db="EMBL/GenBank/DDBJ databases">
        <title>Taro Niue Genome Assembly and Annotation.</title>
        <authorList>
            <person name="Atibalentja N."/>
            <person name="Keating K."/>
            <person name="Fields C.J."/>
        </authorList>
    </citation>
    <scope>NUCLEOTIDE SEQUENCE</scope>
    <source>
        <strain evidence="1">Niue_2</strain>
        <tissue evidence="1">Leaf</tissue>
    </source>
</reference>
<comment type="caution">
    <text evidence="1">The sequence shown here is derived from an EMBL/GenBank/DDBJ whole genome shotgun (WGS) entry which is preliminary data.</text>
</comment>
<dbReference type="EMBL" id="NMUH01006645">
    <property type="protein sequence ID" value="MQM15705.1"/>
    <property type="molecule type" value="Genomic_DNA"/>
</dbReference>
<evidence type="ECO:0000313" key="2">
    <source>
        <dbReference type="Proteomes" id="UP000652761"/>
    </source>
</evidence>
<evidence type="ECO:0000313" key="1">
    <source>
        <dbReference type="EMBL" id="MQM15705.1"/>
    </source>
</evidence>
<name>A0A843X8R0_COLES</name>
<protein>
    <submittedName>
        <fullName evidence="1">Uncharacterized protein</fullName>
    </submittedName>
</protein>
<sequence length="322" mass="35857">MVGVVVGERRLTGCGLIGCGVPWWWHNCICVSVVVPRGGRVYRWCGLRRCRDRFVPPVVVLVQLCELVLPRGMPQKLSLFDSMAASGSSGSVGGYNVVFLTTEQPKRFAAVRIKLCENKAVDIEDLEKYGMHSIVEAIERMKWMQMVTIFEPGYPDLAKAFYTCLKTKEDGSLFSTVKGTSIHISYDLLERLFGVSTVGHRTVDSVDMHAKGLGIIGREYKLKDGKIDINQLNAFNRILHFIVCQILVPRSATFSTCPKGDSDMMFWAIQNQSMNMARTPEETGLVRDKVGVVLQLPFAHCPEPPFCTVDDCTAIAGSIVYH</sequence>
<organism evidence="1 2">
    <name type="scientific">Colocasia esculenta</name>
    <name type="common">Wild taro</name>
    <name type="synonym">Arum esculentum</name>
    <dbReference type="NCBI Taxonomy" id="4460"/>
    <lineage>
        <taxon>Eukaryota</taxon>
        <taxon>Viridiplantae</taxon>
        <taxon>Streptophyta</taxon>
        <taxon>Embryophyta</taxon>
        <taxon>Tracheophyta</taxon>
        <taxon>Spermatophyta</taxon>
        <taxon>Magnoliopsida</taxon>
        <taxon>Liliopsida</taxon>
        <taxon>Araceae</taxon>
        <taxon>Aroideae</taxon>
        <taxon>Colocasieae</taxon>
        <taxon>Colocasia</taxon>
    </lineage>
</organism>
<dbReference type="AlphaFoldDB" id="A0A843X8R0"/>
<dbReference type="Proteomes" id="UP000652761">
    <property type="component" value="Unassembled WGS sequence"/>
</dbReference>
<proteinExistence type="predicted"/>
<keyword evidence="2" id="KW-1185">Reference proteome</keyword>
<gene>
    <name evidence="1" type="ORF">Taro_048656</name>
</gene>
<accession>A0A843X8R0</accession>